<organism evidence="8 9">
    <name type="scientific">Acorus calamus</name>
    <name type="common">Sweet flag</name>
    <dbReference type="NCBI Taxonomy" id="4465"/>
    <lineage>
        <taxon>Eukaryota</taxon>
        <taxon>Viridiplantae</taxon>
        <taxon>Streptophyta</taxon>
        <taxon>Embryophyta</taxon>
        <taxon>Tracheophyta</taxon>
        <taxon>Spermatophyta</taxon>
        <taxon>Magnoliopsida</taxon>
        <taxon>Liliopsida</taxon>
        <taxon>Acoraceae</taxon>
        <taxon>Acorus</taxon>
    </lineage>
</organism>
<comment type="similarity">
    <text evidence="2">Belongs to the EBP2 family.</text>
</comment>
<evidence type="ECO:0000256" key="5">
    <source>
        <dbReference type="ARBA" id="ARBA00023242"/>
    </source>
</evidence>
<dbReference type="GO" id="GO:0005730">
    <property type="term" value="C:nucleolus"/>
    <property type="evidence" value="ECO:0007669"/>
    <property type="project" value="UniProtKB-SubCell"/>
</dbReference>
<dbReference type="PANTHER" id="PTHR13028">
    <property type="entry name" value="RRNA PROCESSING PROTEIN EBNA1-BINDING PROTEIN-RELATED"/>
    <property type="match status" value="1"/>
</dbReference>
<comment type="caution">
    <text evidence="8">The sequence shown here is derived from an EMBL/GenBank/DDBJ whole genome shotgun (WGS) entry which is preliminary data.</text>
</comment>
<dbReference type="PANTHER" id="PTHR13028:SF0">
    <property type="entry name" value="RRNA-PROCESSING PROTEIN EBP2-RELATED"/>
    <property type="match status" value="1"/>
</dbReference>
<evidence type="ECO:0000256" key="4">
    <source>
        <dbReference type="ARBA" id="ARBA00023054"/>
    </source>
</evidence>
<feature type="coiled-coil region" evidence="6">
    <location>
        <begin position="137"/>
        <end position="164"/>
    </location>
</feature>
<dbReference type="Pfam" id="PF05890">
    <property type="entry name" value="Ebp2"/>
    <property type="match status" value="1"/>
</dbReference>
<dbReference type="GO" id="GO:0006364">
    <property type="term" value="P:rRNA processing"/>
    <property type="evidence" value="ECO:0007669"/>
    <property type="project" value="TreeGrafter"/>
</dbReference>
<comment type="subcellular location">
    <subcellularLocation>
        <location evidence="1">Nucleus</location>
        <location evidence="1">Nucleolus</location>
    </subcellularLocation>
</comment>
<evidence type="ECO:0000256" key="7">
    <source>
        <dbReference type="SAM" id="MobiDB-lite"/>
    </source>
</evidence>
<evidence type="ECO:0000256" key="2">
    <source>
        <dbReference type="ARBA" id="ARBA00007336"/>
    </source>
</evidence>
<accession>A0AAV9CLK5</accession>
<evidence type="ECO:0000313" key="9">
    <source>
        <dbReference type="Proteomes" id="UP001180020"/>
    </source>
</evidence>
<reference evidence="8" key="1">
    <citation type="journal article" date="2023" name="Nat. Commun.">
        <title>Diploid and tetraploid genomes of Acorus and the evolution of monocots.</title>
        <authorList>
            <person name="Ma L."/>
            <person name="Liu K.W."/>
            <person name="Li Z."/>
            <person name="Hsiao Y.Y."/>
            <person name="Qi Y."/>
            <person name="Fu T."/>
            <person name="Tang G.D."/>
            <person name="Zhang D."/>
            <person name="Sun W.H."/>
            <person name="Liu D.K."/>
            <person name="Li Y."/>
            <person name="Chen G.Z."/>
            <person name="Liu X.D."/>
            <person name="Liao X.Y."/>
            <person name="Jiang Y.T."/>
            <person name="Yu X."/>
            <person name="Hao Y."/>
            <person name="Huang J."/>
            <person name="Zhao X.W."/>
            <person name="Ke S."/>
            <person name="Chen Y.Y."/>
            <person name="Wu W.L."/>
            <person name="Hsu J.L."/>
            <person name="Lin Y.F."/>
            <person name="Huang M.D."/>
            <person name="Li C.Y."/>
            <person name="Huang L."/>
            <person name="Wang Z.W."/>
            <person name="Zhao X."/>
            <person name="Zhong W.Y."/>
            <person name="Peng D.H."/>
            <person name="Ahmad S."/>
            <person name="Lan S."/>
            <person name="Zhang J.S."/>
            <person name="Tsai W.C."/>
            <person name="Van de Peer Y."/>
            <person name="Liu Z.J."/>
        </authorList>
    </citation>
    <scope>NUCLEOTIDE SEQUENCE</scope>
    <source>
        <strain evidence="8">CP</strain>
    </source>
</reference>
<keyword evidence="3" id="KW-0690">Ribosome biogenesis</keyword>
<dbReference type="AlphaFoldDB" id="A0AAV9CLK5"/>
<reference evidence="8" key="2">
    <citation type="submission" date="2023-06" db="EMBL/GenBank/DDBJ databases">
        <authorList>
            <person name="Ma L."/>
            <person name="Liu K.-W."/>
            <person name="Li Z."/>
            <person name="Hsiao Y.-Y."/>
            <person name="Qi Y."/>
            <person name="Fu T."/>
            <person name="Tang G."/>
            <person name="Zhang D."/>
            <person name="Sun W.-H."/>
            <person name="Liu D.-K."/>
            <person name="Li Y."/>
            <person name="Chen G.-Z."/>
            <person name="Liu X.-D."/>
            <person name="Liao X.-Y."/>
            <person name="Jiang Y.-T."/>
            <person name="Yu X."/>
            <person name="Hao Y."/>
            <person name="Huang J."/>
            <person name="Zhao X.-W."/>
            <person name="Ke S."/>
            <person name="Chen Y.-Y."/>
            <person name="Wu W.-L."/>
            <person name="Hsu J.-L."/>
            <person name="Lin Y.-F."/>
            <person name="Huang M.-D."/>
            <person name="Li C.-Y."/>
            <person name="Huang L."/>
            <person name="Wang Z.-W."/>
            <person name="Zhao X."/>
            <person name="Zhong W.-Y."/>
            <person name="Peng D.-H."/>
            <person name="Ahmad S."/>
            <person name="Lan S."/>
            <person name="Zhang J.-S."/>
            <person name="Tsai W.-C."/>
            <person name="Van De Peer Y."/>
            <person name="Liu Z.-J."/>
        </authorList>
    </citation>
    <scope>NUCLEOTIDE SEQUENCE</scope>
    <source>
        <strain evidence="8">CP</strain>
        <tissue evidence="8">Leaves</tissue>
    </source>
</reference>
<evidence type="ECO:0008006" key="10">
    <source>
        <dbReference type="Google" id="ProtNLM"/>
    </source>
</evidence>
<feature type="region of interest" description="Disordered" evidence="7">
    <location>
        <begin position="1"/>
        <end position="46"/>
    </location>
</feature>
<dbReference type="InterPro" id="IPR008610">
    <property type="entry name" value="Ebp2"/>
</dbReference>
<keyword evidence="9" id="KW-1185">Reference proteome</keyword>
<evidence type="ECO:0000256" key="3">
    <source>
        <dbReference type="ARBA" id="ARBA00022517"/>
    </source>
</evidence>
<feature type="compositionally biased region" description="Basic and acidic residues" evidence="7">
    <location>
        <begin position="174"/>
        <end position="190"/>
    </location>
</feature>
<keyword evidence="5" id="KW-0539">Nucleus</keyword>
<evidence type="ECO:0000256" key="6">
    <source>
        <dbReference type="SAM" id="Coils"/>
    </source>
</evidence>
<dbReference type="GO" id="GO:0042273">
    <property type="term" value="P:ribosomal large subunit biogenesis"/>
    <property type="evidence" value="ECO:0007669"/>
    <property type="project" value="TreeGrafter"/>
</dbReference>
<dbReference type="GO" id="GO:0030687">
    <property type="term" value="C:preribosome, large subunit precursor"/>
    <property type="evidence" value="ECO:0007669"/>
    <property type="project" value="TreeGrafter"/>
</dbReference>
<dbReference type="Proteomes" id="UP001180020">
    <property type="component" value="Unassembled WGS sequence"/>
</dbReference>
<feature type="region of interest" description="Disordered" evidence="7">
    <location>
        <begin position="174"/>
        <end position="297"/>
    </location>
</feature>
<keyword evidence="4 6" id="KW-0175">Coiled coil</keyword>
<feature type="compositionally biased region" description="Gly residues" evidence="7">
    <location>
        <begin position="236"/>
        <end position="245"/>
    </location>
</feature>
<evidence type="ECO:0000313" key="8">
    <source>
        <dbReference type="EMBL" id="KAK1289710.1"/>
    </source>
</evidence>
<dbReference type="GO" id="GO:0034399">
    <property type="term" value="C:nuclear periphery"/>
    <property type="evidence" value="ECO:0007669"/>
    <property type="project" value="TreeGrafter"/>
</dbReference>
<proteinExistence type="inferred from homology"/>
<sequence length="297" mass="33696">MGGFKATQVIPMDDEELDDDEAEIISGEESEPESESEPEDVRLAEPSKTSIYNSEGLLEKLEDISWPDNVDWIQKLSVVVCQQAGIDVNDDLSRELEFYNQALNGTREAFEKLQSMGLPFLRPPDYYAEMVKTDAHMLKVKGRLLSEKKNIEEAEERRKARDNKKMSREIQAQKLKEKAKNKKESIESVKKWRKQRQQSGFAKGGEEEMGLNFEDGKGFERNKGRRGVAANDRSGGARGRGGMKGKVGNQKGREFKNSRFGFGGRKGMKKQNTTDTTDSLKGFNGAENQRNNKKRRF</sequence>
<feature type="compositionally biased region" description="Acidic residues" evidence="7">
    <location>
        <begin position="12"/>
        <end position="38"/>
    </location>
</feature>
<name>A0AAV9CLK5_ACOCL</name>
<dbReference type="EMBL" id="JAUJYO010000018">
    <property type="protein sequence ID" value="KAK1289710.1"/>
    <property type="molecule type" value="Genomic_DNA"/>
</dbReference>
<protein>
    <recommendedName>
        <fullName evidence="10">rRNA-processing protein EBP2 homolog</fullName>
    </recommendedName>
</protein>
<gene>
    <name evidence="8" type="ORF">QJS10_CPB18g02004</name>
</gene>
<evidence type="ECO:0000256" key="1">
    <source>
        <dbReference type="ARBA" id="ARBA00004604"/>
    </source>
</evidence>